<dbReference type="PRINTS" id="PR00455">
    <property type="entry name" value="HTHTETR"/>
</dbReference>
<evidence type="ECO:0000313" key="6">
    <source>
        <dbReference type="EMBL" id="MBM7414069.1"/>
    </source>
</evidence>
<accession>A0ABS2KQ19</accession>
<dbReference type="InterPro" id="IPR009057">
    <property type="entry name" value="Homeodomain-like_sf"/>
</dbReference>
<feature type="domain" description="HTH tetR-type" evidence="5">
    <location>
        <begin position="12"/>
        <end position="72"/>
    </location>
</feature>
<keyword evidence="7" id="KW-1185">Reference proteome</keyword>
<evidence type="ECO:0000313" key="7">
    <source>
        <dbReference type="Proteomes" id="UP000703038"/>
    </source>
</evidence>
<dbReference type="RefSeq" id="WP_204866848.1">
    <property type="nucleotide sequence ID" value="NZ_JAFBBK010000001.1"/>
</dbReference>
<dbReference type="Pfam" id="PF00440">
    <property type="entry name" value="TetR_N"/>
    <property type="match status" value="1"/>
</dbReference>
<evidence type="ECO:0000256" key="2">
    <source>
        <dbReference type="ARBA" id="ARBA00023125"/>
    </source>
</evidence>
<organism evidence="6 7">
    <name type="scientific">Rhodococcoides corynebacterioides</name>
    <dbReference type="NCBI Taxonomy" id="53972"/>
    <lineage>
        <taxon>Bacteria</taxon>
        <taxon>Bacillati</taxon>
        <taxon>Actinomycetota</taxon>
        <taxon>Actinomycetes</taxon>
        <taxon>Mycobacteriales</taxon>
        <taxon>Nocardiaceae</taxon>
        <taxon>Rhodococcoides</taxon>
    </lineage>
</organism>
<dbReference type="PANTHER" id="PTHR30055">
    <property type="entry name" value="HTH-TYPE TRANSCRIPTIONAL REGULATOR RUTR"/>
    <property type="match status" value="1"/>
</dbReference>
<keyword evidence="3" id="KW-0804">Transcription</keyword>
<dbReference type="SUPFAM" id="SSF46689">
    <property type="entry name" value="Homeodomain-like"/>
    <property type="match status" value="1"/>
</dbReference>
<keyword evidence="1" id="KW-0805">Transcription regulation</keyword>
<dbReference type="PROSITE" id="PS50977">
    <property type="entry name" value="HTH_TETR_2"/>
    <property type="match status" value="1"/>
</dbReference>
<dbReference type="Gene3D" id="1.10.357.10">
    <property type="entry name" value="Tetracycline Repressor, domain 2"/>
    <property type="match status" value="1"/>
</dbReference>
<evidence type="ECO:0000256" key="1">
    <source>
        <dbReference type="ARBA" id="ARBA00023015"/>
    </source>
</evidence>
<dbReference type="InterPro" id="IPR054129">
    <property type="entry name" value="DesT_TetR_C"/>
</dbReference>
<evidence type="ECO:0000259" key="5">
    <source>
        <dbReference type="PROSITE" id="PS50977"/>
    </source>
</evidence>
<evidence type="ECO:0000256" key="3">
    <source>
        <dbReference type="ARBA" id="ARBA00023163"/>
    </source>
</evidence>
<keyword evidence="2 4" id="KW-0238">DNA-binding</keyword>
<protein>
    <submittedName>
        <fullName evidence="6">AcrR family transcriptional regulator</fullName>
    </submittedName>
</protein>
<gene>
    <name evidence="6" type="ORF">JOE42_000802</name>
</gene>
<reference evidence="6 7" key="1">
    <citation type="submission" date="2021-01" db="EMBL/GenBank/DDBJ databases">
        <title>Genomics of switchgrass bacterial isolates.</title>
        <authorList>
            <person name="Shade A."/>
        </authorList>
    </citation>
    <scope>NUCLEOTIDE SEQUENCE [LARGE SCALE GENOMIC DNA]</scope>
    <source>
        <strain evidence="6 7">PvP111</strain>
    </source>
</reference>
<feature type="DNA-binding region" description="H-T-H motif" evidence="4">
    <location>
        <begin position="35"/>
        <end position="54"/>
    </location>
</feature>
<dbReference type="PANTHER" id="PTHR30055:SF174">
    <property type="entry name" value="TRANSCRIPTIONAL REGULATORY PROTEIN (PROBABLY TETR-FAMILY)-RELATED"/>
    <property type="match status" value="1"/>
</dbReference>
<comment type="caution">
    <text evidence="6">The sequence shown here is derived from an EMBL/GenBank/DDBJ whole genome shotgun (WGS) entry which is preliminary data.</text>
</comment>
<sequence length="208" mass="23066">MDSVKRTRLSPEQRRAQLIDLGVEMLSERTLDAISVEDIADQAGVSRGLLFHYFSSKHDFHVAIVEHTSRQMLDATEPPVGLDPLTTLAVALASYVDYVTEHRSSYVSLLRGTASGDPDMRAVFERTRDVMVERTVSQFPLLGVECTPRIALAIRGWVAFCEEVTITWLNQEDLSRDELIELLVHALPAVVLPTADTTELSWASADAG</sequence>
<name>A0ABS2KQ19_9NOCA</name>
<proteinExistence type="predicted"/>
<dbReference type="Proteomes" id="UP000703038">
    <property type="component" value="Unassembled WGS sequence"/>
</dbReference>
<dbReference type="Pfam" id="PF21943">
    <property type="entry name" value="TetR_C_46"/>
    <property type="match status" value="1"/>
</dbReference>
<dbReference type="InterPro" id="IPR001647">
    <property type="entry name" value="HTH_TetR"/>
</dbReference>
<dbReference type="InterPro" id="IPR050109">
    <property type="entry name" value="HTH-type_TetR-like_transc_reg"/>
</dbReference>
<evidence type="ECO:0000256" key="4">
    <source>
        <dbReference type="PROSITE-ProRule" id="PRU00335"/>
    </source>
</evidence>
<dbReference type="EMBL" id="JAFBBK010000001">
    <property type="protein sequence ID" value="MBM7414069.1"/>
    <property type="molecule type" value="Genomic_DNA"/>
</dbReference>